<dbReference type="SUPFAM" id="SSF55174">
    <property type="entry name" value="Alpha-L RNA-binding motif"/>
    <property type="match status" value="1"/>
</dbReference>
<evidence type="ECO:0000256" key="2">
    <source>
        <dbReference type="ARBA" id="ARBA00022490"/>
    </source>
</evidence>
<dbReference type="GO" id="GO:0005524">
    <property type="term" value="F:ATP binding"/>
    <property type="evidence" value="ECO:0007669"/>
    <property type="project" value="UniProtKB-UniRule"/>
</dbReference>
<dbReference type="Proteomes" id="UP000315995">
    <property type="component" value="Chromosome"/>
</dbReference>
<dbReference type="GO" id="GO:0042803">
    <property type="term" value="F:protein homodimerization activity"/>
    <property type="evidence" value="ECO:0007669"/>
    <property type="project" value="UniProtKB-ARBA"/>
</dbReference>
<reference evidence="14 15" key="1">
    <citation type="submission" date="2019-06" db="EMBL/GenBank/DDBJ databases">
        <title>Persicimonas caeni gen. nov., sp. nov., a predatory bacterium isolated from solar saltern.</title>
        <authorList>
            <person name="Wang S."/>
        </authorList>
    </citation>
    <scope>NUCLEOTIDE SEQUENCE [LARGE SCALE GENOMIC DNA]</scope>
    <source>
        <strain evidence="14 15">YN101</strain>
    </source>
</reference>
<dbReference type="Pfam" id="PF00579">
    <property type="entry name" value="tRNA-synt_1b"/>
    <property type="match status" value="1"/>
</dbReference>
<dbReference type="Gene3D" id="1.10.240.10">
    <property type="entry name" value="Tyrosyl-Transfer RNA Synthetase"/>
    <property type="match status" value="1"/>
</dbReference>
<evidence type="ECO:0000256" key="3">
    <source>
        <dbReference type="ARBA" id="ARBA00022598"/>
    </source>
</evidence>
<keyword evidence="7 11" id="KW-0648">Protein biosynthesis</keyword>
<comment type="function">
    <text evidence="11">Catalyzes the attachment of tyrosine to tRNA(Tyr) in a two-step reaction: tyrosine is first activated by ATP to form Tyr-AMP and then transferred to the acceptor end of tRNA(Tyr).</text>
</comment>
<evidence type="ECO:0000313" key="14">
    <source>
        <dbReference type="EMBL" id="QDG53372.1"/>
    </source>
</evidence>
<proteinExistence type="inferred from homology"/>
<gene>
    <name evidence="11" type="primary">tyrS</name>
    <name evidence="14" type="ORF">FIV42_22270</name>
</gene>
<dbReference type="AlphaFoldDB" id="A0A4Y6PYH5"/>
<dbReference type="NCBIfam" id="TIGR00234">
    <property type="entry name" value="tyrS"/>
    <property type="match status" value="1"/>
</dbReference>
<dbReference type="InterPro" id="IPR054608">
    <property type="entry name" value="SYY-like_C"/>
</dbReference>
<dbReference type="InterPro" id="IPR024088">
    <property type="entry name" value="Tyr-tRNA-ligase_bac-type"/>
</dbReference>
<comment type="similarity">
    <text evidence="10 11">Belongs to the class-I aminoacyl-tRNA synthetase family. TyrS type 1 subfamily.</text>
</comment>
<keyword evidence="5 11" id="KW-0067">ATP-binding</keyword>
<organism evidence="14 15">
    <name type="scientific">Persicimonas caeni</name>
    <dbReference type="NCBI Taxonomy" id="2292766"/>
    <lineage>
        <taxon>Bacteria</taxon>
        <taxon>Deltaproteobacteria</taxon>
        <taxon>Bradymonadales</taxon>
        <taxon>Bradymonadaceae</taxon>
        <taxon>Persicimonas</taxon>
    </lineage>
</organism>
<dbReference type="GO" id="GO:0003723">
    <property type="term" value="F:RNA binding"/>
    <property type="evidence" value="ECO:0007669"/>
    <property type="project" value="UniProtKB-KW"/>
</dbReference>
<keyword evidence="8 11" id="KW-0030">Aminoacyl-tRNA synthetase</keyword>
<sequence>MSDFNSSVLAELDWRGFIQQTTHEDLDELLEKESVTLYCGFDPSGDSLHVGHLLPVLGLAFFKRHGHNPIALVGGATGLIGDPSGKSEERNLLDDEQLEKNVAGISEQLQSILDRATAMHEETMGDVDESSDEVPLLNNADWLKPWSYIDFLRDVGKYFRVNVMMQKESVRARLQEREQGISYTEFSYMLIQAFDFMHLREHHNCKLQIGGSDQWGNITAGTELTRRKLGETVFGITFPLITDSSGNKLGKTEGGAVWLDPERTSPYEFYQYWVRRDDADVPKLLRLFTFLPKDEVDELVAEIEEGRNRGQVQEKLAWEVTALVHGADEADKAVRASKMLFGEKIEGLSDRELASIFADVPSTEIPKEKFEGEGVGILDLFTETGLQNSNGAARRLIKQGGAYLNNEKLERWDKQVTLDDLASESMMVLRSGKKNYHVVKVVG</sequence>
<dbReference type="PRINTS" id="PR01040">
    <property type="entry name" value="TRNASYNTHTYR"/>
</dbReference>
<dbReference type="EC" id="6.1.1.1" evidence="11"/>
<name>A0A4Y6PYH5_PERCE</name>
<dbReference type="GO" id="GO:0005829">
    <property type="term" value="C:cytosol"/>
    <property type="evidence" value="ECO:0007669"/>
    <property type="project" value="TreeGrafter"/>
</dbReference>
<evidence type="ECO:0000256" key="4">
    <source>
        <dbReference type="ARBA" id="ARBA00022741"/>
    </source>
</evidence>
<dbReference type="RefSeq" id="WP_141199829.1">
    <property type="nucleotide sequence ID" value="NZ_CP041186.1"/>
</dbReference>
<evidence type="ECO:0000256" key="1">
    <source>
        <dbReference type="ARBA" id="ARBA00004496"/>
    </source>
</evidence>
<evidence type="ECO:0000313" key="15">
    <source>
        <dbReference type="Proteomes" id="UP000315995"/>
    </source>
</evidence>
<evidence type="ECO:0000256" key="7">
    <source>
        <dbReference type="ARBA" id="ARBA00022917"/>
    </source>
</evidence>
<evidence type="ECO:0000256" key="6">
    <source>
        <dbReference type="ARBA" id="ARBA00022884"/>
    </source>
</evidence>
<dbReference type="OrthoDB" id="9804243at2"/>
<evidence type="ECO:0000256" key="5">
    <source>
        <dbReference type="ARBA" id="ARBA00022840"/>
    </source>
</evidence>
<evidence type="ECO:0000259" key="13">
    <source>
        <dbReference type="Pfam" id="PF22421"/>
    </source>
</evidence>
<keyword evidence="3 11" id="KW-0436">Ligase</keyword>
<evidence type="ECO:0000256" key="10">
    <source>
        <dbReference type="ARBA" id="ARBA00060965"/>
    </source>
</evidence>
<evidence type="ECO:0000256" key="11">
    <source>
        <dbReference type="HAMAP-Rule" id="MF_02006"/>
    </source>
</evidence>
<keyword evidence="4 11" id="KW-0547">Nucleotide-binding</keyword>
<keyword evidence="2 11" id="KW-0963">Cytoplasm</keyword>
<dbReference type="Gene3D" id="3.40.50.620">
    <property type="entry name" value="HUPs"/>
    <property type="match status" value="1"/>
</dbReference>
<feature type="binding site" evidence="11">
    <location>
        <position position="192"/>
    </location>
    <ligand>
        <name>L-tyrosine</name>
        <dbReference type="ChEBI" id="CHEBI:58315"/>
    </ligand>
</feature>
<dbReference type="EMBL" id="CP041186">
    <property type="protein sequence ID" value="QDG53372.1"/>
    <property type="molecule type" value="Genomic_DNA"/>
</dbReference>
<dbReference type="FunFam" id="3.10.290.10:FF:000014">
    <property type="entry name" value="Tyrosine--tRNA ligase"/>
    <property type="match status" value="1"/>
</dbReference>
<dbReference type="Pfam" id="PF22421">
    <property type="entry name" value="SYY_C-terminal"/>
    <property type="match status" value="1"/>
</dbReference>
<dbReference type="Gene3D" id="3.10.290.10">
    <property type="entry name" value="RNA-binding S4 domain"/>
    <property type="match status" value="1"/>
</dbReference>
<dbReference type="PROSITE" id="PS00178">
    <property type="entry name" value="AA_TRNA_LIGASE_I"/>
    <property type="match status" value="1"/>
</dbReference>
<feature type="short sequence motif" description="'KMSKS' region" evidence="11">
    <location>
        <begin position="248"/>
        <end position="252"/>
    </location>
</feature>
<dbReference type="InterPro" id="IPR036986">
    <property type="entry name" value="S4_RNA-bd_sf"/>
</dbReference>
<feature type="short sequence motif" description="'HIGH' region" evidence="11">
    <location>
        <begin position="43"/>
        <end position="52"/>
    </location>
</feature>
<feature type="binding site" evidence="11">
    <location>
        <position position="251"/>
    </location>
    <ligand>
        <name>ATP</name>
        <dbReference type="ChEBI" id="CHEBI:30616"/>
    </ligand>
</feature>
<dbReference type="FunFam" id="3.40.50.620:FF:000008">
    <property type="entry name" value="Tyrosine--tRNA ligase"/>
    <property type="match status" value="1"/>
</dbReference>
<feature type="binding site" evidence="11">
    <location>
        <position position="38"/>
    </location>
    <ligand>
        <name>L-tyrosine</name>
        <dbReference type="ChEBI" id="CHEBI:58315"/>
    </ligand>
</feature>
<evidence type="ECO:0000256" key="8">
    <source>
        <dbReference type="ARBA" id="ARBA00023146"/>
    </source>
</evidence>
<dbReference type="PANTHER" id="PTHR11766:SF0">
    <property type="entry name" value="TYROSINE--TRNA LIGASE, MITOCHONDRIAL"/>
    <property type="match status" value="1"/>
</dbReference>
<dbReference type="HAMAP" id="MF_02006">
    <property type="entry name" value="Tyr_tRNA_synth_type1"/>
    <property type="match status" value="1"/>
</dbReference>
<comment type="subunit">
    <text evidence="11">Homodimer.</text>
</comment>
<dbReference type="InterPro" id="IPR002307">
    <property type="entry name" value="Tyr-tRNA-ligase"/>
</dbReference>
<accession>A0A4Y6PYH5</accession>
<dbReference type="CDD" id="cd00805">
    <property type="entry name" value="TyrRS_core"/>
    <property type="match status" value="1"/>
</dbReference>
<protein>
    <recommendedName>
        <fullName evidence="11">Tyrosine--tRNA ligase</fullName>
        <ecNumber evidence="11">6.1.1.1</ecNumber>
    </recommendedName>
    <alternativeName>
        <fullName evidence="11">Tyrosyl-tRNA synthetase</fullName>
        <shortName evidence="11">TyrRS</shortName>
    </alternativeName>
</protein>
<dbReference type="GO" id="GO:0006437">
    <property type="term" value="P:tyrosyl-tRNA aminoacylation"/>
    <property type="evidence" value="ECO:0007669"/>
    <property type="project" value="UniProtKB-UniRule"/>
</dbReference>
<dbReference type="PANTHER" id="PTHR11766">
    <property type="entry name" value="TYROSYL-TRNA SYNTHETASE"/>
    <property type="match status" value="1"/>
</dbReference>
<dbReference type="InterPro" id="IPR001412">
    <property type="entry name" value="aa-tRNA-synth_I_CS"/>
</dbReference>
<feature type="domain" description="Tyrosine--tRNA ligase SYY-like C-terminal" evidence="13">
    <location>
        <begin position="352"/>
        <end position="439"/>
    </location>
</feature>
<keyword evidence="15" id="KW-1185">Reference proteome</keyword>
<evidence type="ECO:0000256" key="9">
    <source>
        <dbReference type="ARBA" id="ARBA00048248"/>
    </source>
</evidence>
<dbReference type="InterPro" id="IPR002305">
    <property type="entry name" value="aa-tRNA-synth_Ic"/>
</dbReference>
<dbReference type="GO" id="GO:0004831">
    <property type="term" value="F:tyrosine-tRNA ligase activity"/>
    <property type="evidence" value="ECO:0007669"/>
    <property type="project" value="UniProtKB-UniRule"/>
</dbReference>
<dbReference type="FunFam" id="1.10.240.10:FF:000001">
    <property type="entry name" value="Tyrosine--tRNA ligase"/>
    <property type="match status" value="1"/>
</dbReference>
<feature type="binding site" evidence="11">
    <location>
        <position position="188"/>
    </location>
    <ligand>
        <name>L-tyrosine</name>
        <dbReference type="ChEBI" id="CHEBI:58315"/>
    </ligand>
</feature>
<comment type="catalytic activity">
    <reaction evidence="9 11">
        <text>tRNA(Tyr) + L-tyrosine + ATP = L-tyrosyl-tRNA(Tyr) + AMP + diphosphate + H(+)</text>
        <dbReference type="Rhea" id="RHEA:10220"/>
        <dbReference type="Rhea" id="RHEA-COMP:9706"/>
        <dbReference type="Rhea" id="RHEA-COMP:9707"/>
        <dbReference type="ChEBI" id="CHEBI:15378"/>
        <dbReference type="ChEBI" id="CHEBI:30616"/>
        <dbReference type="ChEBI" id="CHEBI:33019"/>
        <dbReference type="ChEBI" id="CHEBI:58315"/>
        <dbReference type="ChEBI" id="CHEBI:78442"/>
        <dbReference type="ChEBI" id="CHEBI:78536"/>
        <dbReference type="ChEBI" id="CHEBI:456215"/>
        <dbReference type="EC" id="6.1.1.1"/>
    </reaction>
</comment>
<evidence type="ECO:0000256" key="12">
    <source>
        <dbReference type="PROSITE-ProRule" id="PRU00182"/>
    </source>
</evidence>
<dbReference type="PROSITE" id="PS50889">
    <property type="entry name" value="S4"/>
    <property type="match status" value="1"/>
</dbReference>
<keyword evidence="6 12" id="KW-0694">RNA-binding</keyword>
<dbReference type="SUPFAM" id="SSF52374">
    <property type="entry name" value="Nucleotidylyl transferase"/>
    <property type="match status" value="1"/>
</dbReference>
<dbReference type="InterPro" id="IPR024107">
    <property type="entry name" value="Tyr-tRNA-ligase_bac_1"/>
</dbReference>
<accession>A0A5B8YDF1</accession>
<dbReference type="InterPro" id="IPR014729">
    <property type="entry name" value="Rossmann-like_a/b/a_fold"/>
</dbReference>
<comment type="subcellular location">
    <subcellularLocation>
        <location evidence="1 11">Cytoplasm</location>
    </subcellularLocation>
</comment>